<dbReference type="AlphaFoldDB" id="X1T1B1"/>
<dbReference type="EMBL" id="BARW01013578">
    <property type="protein sequence ID" value="GAI81410.1"/>
    <property type="molecule type" value="Genomic_DNA"/>
</dbReference>
<accession>X1T1B1</accession>
<organism evidence="1">
    <name type="scientific">marine sediment metagenome</name>
    <dbReference type="NCBI Taxonomy" id="412755"/>
    <lineage>
        <taxon>unclassified sequences</taxon>
        <taxon>metagenomes</taxon>
        <taxon>ecological metagenomes</taxon>
    </lineage>
</organism>
<feature type="non-terminal residue" evidence="1">
    <location>
        <position position="1"/>
    </location>
</feature>
<comment type="caution">
    <text evidence="1">The sequence shown here is derived from an EMBL/GenBank/DDBJ whole genome shotgun (WGS) entry which is preliminary data.</text>
</comment>
<name>X1T1B1_9ZZZZ</name>
<protein>
    <submittedName>
        <fullName evidence="1">Uncharacterized protein</fullName>
    </submittedName>
</protein>
<sequence>RPEFALPIQKYNVNRSRSMLGSMVVFYYSKMMVNWDLSLTFMEKNT</sequence>
<reference evidence="1" key="1">
    <citation type="journal article" date="2014" name="Front. Microbiol.">
        <title>High frequency of phylogenetically diverse reductive dehalogenase-homologous genes in deep subseafloor sedimentary metagenomes.</title>
        <authorList>
            <person name="Kawai M."/>
            <person name="Futagami T."/>
            <person name="Toyoda A."/>
            <person name="Takaki Y."/>
            <person name="Nishi S."/>
            <person name="Hori S."/>
            <person name="Arai W."/>
            <person name="Tsubouchi T."/>
            <person name="Morono Y."/>
            <person name="Uchiyama I."/>
            <person name="Ito T."/>
            <person name="Fujiyama A."/>
            <person name="Inagaki F."/>
            <person name="Takami H."/>
        </authorList>
    </citation>
    <scope>NUCLEOTIDE SEQUENCE</scope>
    <source>
        <strain evidence="1">Expedition CK06-06</strain>
    </source>
</reference>
<gene>
    <name evidence="1" type="ORF">S12H4_24779</name>
</gene>
<proteinExistence type="predicted"/>
<evidence type="ECO:0000313" key="1">
    <source>
        <dbReference type="EMBL" id="GAI81410.1"/>
    </source>
</evidence>